<organism evidence="2 3">
    <name type="scientific">Caballeronia glathei</name>
    <dbReference type="NCBI Taxonomy" id="60547"/>
    <lineage>
        <taxon>Bacteria</taxon>
        <taxon>Pseudomonadati</taxon>
        <taxon>Pseudomonadota</taxon>
        <taxon>Betaproteobacteria</taxon>
        <taxon>Burkholderiales</taxon>
        <taxon>Burkholderiaceae</taxon>
        <taxon>Caballeronia</taxon>
    </lineage>
</organism>
<evidence type="ECO:0000313" key="3">
    <source>
        <dbReference type="Proteomes" id="UP000027466"/>
    </source>
</evidence>
<gene>
    <name evidence="2" type="ORF">BG61_35125</name>
</gene>
<reference evidence="2 3" key="1">
    <citation type="submission" date="2014-03" db="EMBL/GenBank/DDBJ databases">
        <title>Draft Genome Sequences of Four Burkholderia Strains.</title>
        <authorList>
            <person name="Liu X.Y."/>
            <person name="Li C.X."/>
            <person name="Xu J.H."/>
        </authorList>
    </citation>
    <scope>NUCLEOTIDE SEQUENCE [LARGE SCALE GENOMIC DNA]</scope>
    <source>
        <strain evidence="2 3">DSM 50014</strain>
    </source>
</reference>
<dbReference type="Proteomes" id="UP000027466">
    <property type="component" value="Unassembled WGS sequence"/>
</dbReference>
<evidence type="ECO:0000256" key="1">
    <source>
        <dbReference type="SAM" id="Phobius"/>
    </source>
</evidence>
<feature type="transmembrane region" description="Helical" evidence="1">
    <location>
        <begin position="58"/>
        <end position="82"/>
    </location>
</feature>
<evidence type="ECO:0000313" key="2">
    <source>
        <dbReference type="EMBL" id="KDR39035.1"/>
    </source>
</evidence>
<keyword evidence="1" id="KW-0472">Membrane</keyword>
<dbReference type="EMBL" id="JFHC01000068">
    <property type="protein sequence ID" value="KDR39035.1"/>
    <property type="molecule type" value="Genomic_DNA"/>
</dbReference>
<dbReference type="AlphaFoldDB" id="A0A069PEM7"/>
<feature type="transmembrane region" description="Helical" evidence="1">
    <location>
        <begin position="94"/>
        <end position="114"/>
    </location>
</feature>
<proteinExistence type="predicted"/>
<comment type="caution">
    <text evidence="2">The sequence shown here is derived from an EMBL/GenBank/DDBJ whole genome shotgun (WGS) entry which is preliminary data.</text>
</comment>
<dbReference type="RefSeq" id="WP_035928114.1">
    <property type="nucleotide sequence ID" value="NZ_CADFFX010000020.1"/>
</dbReference>
<sequence length="115" mass="13114">MQVTRHLNMELRHATVPTYVASYLFPLLLLAYEVWRVGSWVAVNGFNFMNFRSMGYEFALMLAVFAMQVIVEIAFLAGAWLTKHHDLGHRLSNLMLGIFCSLVVLGFDLALQYAI</sequence>
<feature type="transmembrane region" description="Helical" evidence="1">
    <location>
        <begin position="20"/>
        <end position="38"/>
    </location>
</feature>
<keyword evidence="3" id="KW-1185">Reference proteome</keyword>
<keyword evidence="1" id="KW-1133">Transmembrane helix</keyword>
<accession>A0A069PEM7</accession>
<keyword evidence="1" id="KW-0812">Transmembrane</keyword>
<protein>
    <submittedName>
        <fullName evidence="2">Uncharacterized protein</fullName>
    </submittedName>
</protein>
<name>A0A069PEM7_9BURK</name>